<evidence type="ECO:0008006" key="7">
    <source>
        <dbReference type="Google" id="ProtNLM"/>
    </source>
</evidence>
<evidence type="ECO:0000313" key="6">
    <source>
        <dbReference type="Proteomes" id="UP000321436"/>
    </source>
</evidence>
<dbReference type="RefSeq" id="WP_146858377.1">
    <property type="nucleotide sequence ID" value="NZ_BKAU01000001.1"/>
</dbReference>
<dbReference type="Gene3D" id="3.55.50.30">
    <property type="match status" value="1"/>
</dbReference>
<proteinExistence type="predicted"/>
<feature type="transmembrane region" description="Helical" evidence="2">
    <location>
        <begin position="101"/>
        <end position="120"/>
    </location>
</feature>
<feature type="compositionally biased region" description="Polar residues" evidence="1">
    <location>
        <begin position="72"/>
        <end position="81"/>
    </location>
</feature>
<accession>A0A512RGA6</accession>
<dbReference type="Gene3D" id="2.60.120.1440">
    <property type="match status" value="1"/>
</dbReference>
<sequence length="402" mass="44302">MPYDPSRITYLLQRYTSKTCTREELEELFTCIAEAGSDETLHRFMEDAYHEIRPGEELPEIDYEAVYSGIVGQTPSTSGTGDNAAGYDPAPDRSPRRLFPFRYAAAAAVLLILAGLLFFWPKNQHPTVIQPPQLAANDVAPGGNKAVLTLADGSTVTLDSLGNQVITRGNTSITQQHGQLVYGDQGTDAAMQYHKLSTPRGGQFKLTLPDGTRVWLNSASSLRYPTAFTGKQRVVELEGQGYFEVAENASQPFKVMVNTMEVRVLGTHFDIMAYKDEATVNTTLVKGSVQVKEGQALQLLKPGQQALMHHQNHAITVQEADVNKIIAWKNGLFVFNNMTLTAILREVARWYDVEIVYNTTPGTELYGGGISRNLNLSAVMELLEGAGHNHFIIEGRKIIVTP</sequence>
<organism evidence="5 6">
    <name type="scientific">Chitinophaga cymbidii</name>
    <dbReference type="NCBI Taxonomy" id="1096750"/>
    <lineage>
        <taxon>Bacteria</taxon>
        <taxon>Pseudomonadati</taxon>
        <taxon>Bacteroidota</taxon>
        <taxon>Chitinophagia</taxon>
        <taxon>Chitinophagales</taxon>
        <taxon>Chitinophagaceae</taxon>
        <taxon>Chitinophaga</taxon>
    </lineage>
</organism>
<feature type="domain" description="Protein FecR C-terminal" evidence="4">
    <location>
        <begin position="333"/>
        <end position="400"/>
    </location>
</feature>
<keyword evidence="2" id="KW-0472">Membrane</keyword>
<dbReference type="EMBL" id="BKAU01000001">
    <property type="protein sequence ID" value="GEP94730.1"/>
    <property type="molecule type" value="Genomic_DNA"/>
</dbReference>
<evidence type="ECO:0000259" key="4">
    <source>
        <dbReference type="Pfam" id="PF16344"/>
    </source>
</evidence>
<evidence type="ECO:0000313" key="5">
    <source>
        <dbReference type="EMBL" id="GEP94730.1"/>
    </source>
</evidence>
<dbReference type="InterPro" id="IPR032508">
    <property type="entry name" value="FecR_C"/>
</dbReference>
<dbReference type="OrthoDB" id="1099963at2"/>
<dbReference type="Pfam" id="PF04773">
    <property type="entry name" value="FecR"/>
    <property type="match status" value="1"/>
</dbReference>
<dbReference type="Pfam" id="PF16344">
    <property type="entry name" value="FecR_C"/>
    <property type="match status" value="1"/>
</dbReference>
<dbReference type="PANTHER" id="PTHR30273">
    <property type="entry name" value="PERIPLASMIC SIGNAL SENSOR AND SIGMA FACTOR ACTIVATOR FECR-RELATED"/>
    <property type="match status" value="1"/>
</dbReference>
<dbReference type="InterPro" id="IPR006860">
    <property type="entry name" value="FecR"/>
</dbReference>
<protein>
    <recommendedName>
        <fullName evidence="7">Iron dicitrate transporter FecR</fullName>
    </recommendedName>
</protein>
<reference evidence="5 6" key="1">
    <citation type="submission" date="2019-07" db="EMBL/GenBank/DDBJ databases">
        <title>Whole genome shotgun sequence of Chitinophaga cymbidii NBRC 109752.</title>
        <authorList>
            <person name="Hosoyama A."/>
            <person name="Uohara A."/>
            <person name="Ohji S."/>
            <person name="Ichikawa N."/>
        </authorList>
    </citation>
    <scope>NUCLEOTIDE SEQUENCE [LARGE SCALE GENOMIC DNA]</scope>
    <source>
        <strain evidence="5 6">NBRC 109752</strain>
    </source>
</reference>
<feature type="domain" description="FecR protein" evidence="3">
    <location>
        <begin position="195"/>
        <end position="290"/>
    </location>
</feature>
<dbReference type="AlphaFoldDB" id="A0A512RGA6"/>
<keyword evidence="2" id="KW-1133">Transmembrane helix</keyword>
<keyword evidence="2" id="KW-0812">Transmembrane</keyword>
<dbReference type="Proteomes" id="UP000321436">
    <property type="component" value="Unassembled WGS sequence"/>
</dbReference>
<evidence type="ECO:0000259" key="3">
    <source>
        <dbReference type="Pfam" id="PF04773"/>
    </source>
</evidence>
<gene>
    <name evidence="5" type="ORF">CCY01nite_09900</name>
</gene>
<keyword evidence="6" id="KW-1185">Reference proteome</keyword>
<evidence type="ECO:0000256" key="1">
    <source>
        <dbReference type="SAM" id="MobiDB-lite"/>
    </source>
</evidence>
<comment type="caution">
    <text evidence="5">The sequence shown here is derived from an EMBL/GenBank/DDBJ whole genome shotgun (WGS) entry which is preliminary data.</text>
</comment>
<name>A0A512RGA6_9BACT</name>
<feature type="region of interest" description="Disordered" evidence="1">
    <location>
        <begin position="72"/>
        <end position="91"/>
    </location>
</feature>
<dbReference type="InterPro" id="IPR012373">
    <property type="entry name" value="Ferrdict_sens_TM"/>
</dbReference>
<dbReference type="GO" id="GO:0016989">
    <property type="term" value="F:sigma factor antagonist activity"/>
    <property type="evidence" value="ECO:0007669"/>
    <property type="project" value="TreeGrafter"/>
</dbReference>
<evidence type="ECO:0000256" key="2">
    <source>
        <dbReference type="SAM" id="Phobius"/>
    </source>
</evidence>
<dbReference type="FunFam" id="2.60.120.1440:FF:000001">
    <property type="entry name" value="Putative anti-sigma factor"/>
    <property type="match status" value="1"/>
</dbReference>
<dbReference type="PANTHER" id="PTHR30273:SF2">
    <property type="entry name" value="PROTEIN FECR"/>
    <property type="match status" value="1"/>
</dbReference>